<reference evidence="11" key="1">
    <citation type="submission" date="2020-05" db="EMBL/GenBank/DDBJ databases">
        <title>Mycena genomes resolve the evolution of fungal bioluminescence.</title>
        <authorList>
            <person name="Tsai I.J."/>
        </authorList>
    </citation>
    <scope>NUCLEOTIDE SEQUENCE</scope>
    <source>
        <strain evidence="11">110903Hualien_Pintung</strain>
    </source>
</reference>
<evidence type="ECO:0000256" key="6">
    <source>
        <dbReference type="ARBA" id="ARBA00023326"/>
    </source>
</evidence>
<feature type="signal peptide" evidence="9">
    <location>
        <begin position="1"/>
        <end position="17"/>
    </location>
</feature>
<keyword evidence="6" id="KW-0624">Polysaccharide degradation</keyword>
<dbReference type="PANTHER" id="PTHR11177">
    <property type="entry name" value="CHITINASE"/>
    <property type="match status" value="1"/>
</dbReference>
<evidence type="ECO:0000256" key="5">
    <source>
        <dbReference type="ARBA" id="ARBA00023295"/>
    </source>
</evidence>
<evidence type="ECO:0000256" key="9">
    <source>
        <dbReference type="SAM" id="SignalP"/>
    </source>
</evidence>
<feature type="chain" id="PRO_5034537454" evidence="9">
    <location>
        <begin position="18"/>
        <end position="267"/>
    </location>
</feature>
<dbReference type="CDD" id="cd00598">
    <property type="entry name" value="GH18_chitinase-like"/>
    <property type="match status" value="1"/>
</dbReference>
<dbReference type="InterPro" id="IPR017853">
    <property type="entry name" value="GH"/>
</dbReference>
<keyword evidence="5 7" id="KW-0326">Glycosidase</keyword>
<keyword evidence="12" id="KW-1185">Reference proteome</keyword>
<dbReference type="SUPFAM" id="SSF51445">
    <property type="entry name" value="(Trans)glycosidases"/>
    <property type="match status" value="1"/>
</dbReference>
<dbReference type="InterPro" id="IPR011583">
    <property type="entry name" value="Chitinase_II/V-like_cat"/>
</dbReference>
<gene>
    <name evidence="11" type="ORF">HMN09_01221200</name>
</gene>
<proteinExistence type="inferred from homology"/>
<dbReference type="GO" id="GO:0006032">
    <property type="term" value="P:chitin catabolic process"/>
    <property type="evidence" value="ECO:0007669"/>
    <property type="project" value="UniProtKB-KW"/>
</dbReference>
<dbReference type="PROSITE" id="PS01095">
    <property type="entry name" value="GH18_1"/>
    <property type="match status" value="1"/>
</dbReference>
<protein>
    <submittedName>
        <fullName evidence="11">MPN domain-containing protein</fullName>
    </submittedName>
</protein>
<keyword evidence="9" id="KW-0732">Signal</keyword>
<dbReference type="Proteomes" id="UP000613580">
    <property type="component" value="Unassembled WGS sequence"/>
</dbReference>
<dbReference type="GO" id="GO:0000272">
    <property type="term" value="P:polysaccharide catabolic process"/>
    <property type="evidence" value="ECO:0007669"/>
    <property type="project" value="UniProtKB-KW"/>
</dbReference>
<evidence type="ECO:0000256" key="2">
    <source>
        <dbReference type="ARBA" id="ARBA00022801"/>
    </source>
</evidence>
<name>A0A8H6S403_MYCCL</name>
<dbReference type="GO" id="GO:0008843">
    <property type="term" value="F:endochitinase activity"/>
    <property type="evidence" value="ECO:0007669"/>
    <property type="project" value="UniProtKB-EC"/>
</dbReference>
<sequence length="267" mass="30079">MRRFFLISLFNLAYCVASPLHVGQFQVASPSPSALVSPDYIQVPFRIMPPPPSSSRKPLQGPLVMAYYPDWVGNEFPPEKIDFRRFDWIDFAFALPMSDFTLAFDDPDNAPALLRRLVSAAHAKGKQVKLSVGGWTGSQYFSNAVNCTNNRQTFANNILSLYHQYSLDGIDIDWEYPGRQGAGGNVVNPNDSNNFLLFLQLLRNKLPPNARISAAVLPTPFFGPDGNPMQDVSRFAQVLDWVTVMNYDVWGCNVFQSWPKRALVRRL</sequence>
<accession>A0A8H6S403</accession>
<keyword evidence="2 7" id="KW-0378">Hydrolase</keyword>
<evidence type="ECO:0000256" key="1">
    <source>
        <dbReference type="ARBA" id="ARBA00000822"/>
    </source>
</evidence>
<dbReference type="EMBL" id="JACAZE010000022">
    <property type="protein sequence ID" value="KAF7292371.1"/>
    <property type="molecule type" value="Genomic_DNA"/>
</dbReference>
<comment type="similarity">
    <text evidence="8">Belongs to the glycosyl hydrolase 18 family.</text>
</comment>
<dbReference type="AlphaFoldDB" id="A0A8H6S403"/>
<evidence type="ECO:0000256" key="8">
    <source>
        <dbReference type="RuleBase" id="RU004453"/>
    </source>
</evidence>
<evidence type="ECO:0000256" key="7">
    <source>
        <dbReference type="RuleBase" id="RU000489"/>
    </source>
</evidence>
<evidence type="ECO:0000313" key="11">
    <source>
        <dbReference type="EMBL" id="KAF7292371.1"/>
    </source>
</evidence>
<dbReference type="Gene3D" id="3.20.20.80">
    <property type="entry name" value="Glycosidases"/>
    <property type="match status" value="1"/>
</dbReference>
<comment type="catalytic activity">
    <reaction evidence="1">
        <text>Random endo-hydrolysis of N-acetyl-beta-D-glucosaminide (1-&gt;4)-beta-linkages in chitin and chitodextrins.</text>
        <dbReference type="EC" id="3.2.1.14"/>
    </reaction>
</comment>
<dbReference type="Pfam" id="PF00704">
    <property type="entry name" value="Glyco_hydro_18"/>
    <property type="match status" value="1"/>
</dbReference>
<evidence type="ECO:0000256" key="3">
    <source>
        <dbReference type="ARBA" id="ARBA00023024"/>
    </source>
</evidence>
<feature type="domain" description="GH18" evidence="10">
    <location>
        <begin position="62"/>
        <end position="267"/>
    </location>
</feature>
<evidence type="ECO:0000313" key="12">
    <source>
        <dbReference type="Proteomes" id="UP000613580"/>
    </source>
</evidence>
<dbReference type="InterPro" id="IPR001579">
    <property type="entry name" value="Glyco_hydro_18_chit_AS"/>
</dbReference>
<dbReference type="InterPro" id="IPR050314">
    <property type="entry name" value="Glycosyl_Hydrlase_18"/>
</dbReference>
<dbReference type="SMART" id="SM00636">
    <property type="entry name" value="Glyco_18"/>
    <property type="match status" value="1"/>
</dbReference>
<evidence type="ECO:0000256" key="4">
    <source>
        <dbReference type="ARBA" id="ARBA00023277"/>
    </source>
</evidence>
<dbReference type="PANTHER" id="PTHR11177:SF392">
    <property type="entry name" value="HAP41P"/>
    <property type="match status" value="1"/>
</dbReference>
<keyword evidence="3" id="KW-0146">Chitin degradation</keyword>
<dbReference type="GO" id="GO:0005576">
    <property type="term" value="C:extracellular region"/>
    <property type="evidence" value="ECO:0007669"/>
    <property type="project" value="TreeGrafter"/>
</dbReference>
<dbReference type="PROSITE" id="PS51910">
    <property type="entry name" value="GH18_2"/>
    <property type="match status" value="1"/>
</dbReference>
<evidence type="ECO:0000259" key="10">
    <source>
        <dbReference type="PROSITE" id="PS51910"/>
    </source>
</evidence>
<comment type="caution">
    <text evidence="11">The sequence shown here is derived from an EMBL/GenBank/DDBJ whole genome shotgun (WGS) entry which is preliminary data.</text>
</comment>
<dbReference type="InterPro" id="IPR001223">
    <property type="entry name" value="Glyco_hydro18_cat"/>
</dbReference>
<keyword evidence="4" id="KW-0119">Carbohydrate metabolism</keyword>
<organism evidence="11 12">
    <name type="scientific">Mycena chlorophos</name>
    <name type="common">Agaric fungus</name>
    <name type="synonym">Agaricus chlorophos</name>
    <dbReference type="NCBI Taxonomy" id="658473"/>
    <lineage>
        <taxon>Eukaryota</taxon>
        <taxon>Fungi</taxon>
        <taxon>Dikarya</taxon>
        <taxon>Basidiomycota</taxon>
        <taxon>Agaricomycotina</taxon>
        <taxon>Agaricomycetes</taxon>
        <taxon>Agaricomycetidae</taxon>
        <taxon>Agaricales</taxon>
        <taxon>Marasmiineae</taxon>
        <taxon>Mycenaceae</taxon>
        <taxon>Mycena</taxon>
    </lineage>
</organism>
<dbReference type="GO" id="GO:0008061">
    <property type="term" value="F:chitin binding"/>
    <property type="evidence" value="ECO:0007669"/>
    <property type="project" value="InterPro"/>
</dbReference>
<dbReference type="OrthoDB" id="73875at2759"/>